<proteinExistence type="predicted"/>
<reference evidence="1 2" key="1">
    <citation type="journal article" date="2020" name="Appl. Environ. Microbiol.">
        <title>Genomic Characteristics of a Novel Species of Ammonia-Oxidizing Archaea from the Jiulong River Estuary.</title>
        <authorList>
            <person name="Zou D."/>
            <person name="Wan R."/>
            <person name="Han L."/>
            <person name="Xu M.N."/>
            <person name="Liu Y."/>
            <person name="Liu H."/>
            <person name="Kao S.J."/>
            <person name="Li M."/>
        </authorList>
    </citation>
    <scope>NUCLEOTIDE SEQUENCE [LARGE SCALE GENOMIC DNA]</scope>
    <source>
        <strain evidence="1">W2bin3</strain>
    </source>
</reference>
<sequence>MLLKKAELNQIIIKKTITITPNTTLLEAREILLRHNLKRLVVINSKKCPVGIITEKDIAKTIYALGDKPIKSVKVSGFMSKKLFTVKQTASIYDCAKLMKRHRISSIIVLGKKGVLEGLVTKTDLASIFLTHAVAPLKVSKIMTRKVITAMPGDSLLYVESLLIHNGISRIVIERNKVPVGIITYRDFVPAKLPHWIAQYADPKEVEKYRTKKDLSDFQVNQMSHLLHFKAVDIMASNPIVVKADEDVSVAVLLMIRNRISGLPVVKNSKLVGIVTKADIVKAIAEA</sequence>
<name>A0AC60W5Y7_9ARCH</name>
<dbReference type="Proteomes" id="UP000526786">
    <property type="component" value="Unassembled WGS sequence"/>
</dbReference>
<gene>
    <name evidence="1" type="ORF">H2B05_08590</name>
</gene>
<evidence type="ECO:0000313" key="2">
    <source>
        <dbReference type="Proteomes" id="UP000526786"/>
    </source>
</evidence>
<organism evidence="1 2">
    <name type="scientific">Candidatus Nitrosomaritimum aestuariumsis</name>
    <dbReference type="NCBI Taxonomy" id="3342354"/>
    <lineage>
        <taxon>Archaea</taxon>
        <taxon>Nitrososphaerota</taxon>
        <taxon>Nitrososphaeria</taxon>
        <taxon>Nitrosopumilales</taxon>
        <taxon>Nitrosopumilaceae</taxon>
        <taxon>Candidatus Nitrosomaritimum</taxon>
    </lineage>
</organism>
<dbReference type="EMBL" id="JACENC010000334">
    <property type="protein sequence ID" value="MBA4454972.1"/>
    <property type="molecule type" value="Genomic_DNA"/>
</dbReference>
<accession>A0AC60W5Y7</accession>
<protein>
    <submittedName>
        <fullName evidence="1">CBS domain-containing protein</fullName>
    </submittedName>
</protein>
<evidence type="ECO:0000313" key="1">
    <source>
        <dbReference type="EMBL" id="MBA4454972.1"/>
    </source>
</evidence>
<comment type="caution">
    <text evidence="1">The sequence shown here is derived from an EMBL/GenBank/DDBJ whole genome shotgun (WGS) entry which is preliminary data.</text>
</comment>